<keyword evidence="2" id="KW-1277">Toxin-antitoxin system</keyword>
<dbReference type="NCBIfam" id="TIGR02385">
    <property type="entry name" value="RelE_StbE"/>
    <property type="match status" value="1"/>
</dbReference>
<name>A0AA86E1J6_SULMK</name>
<protein>
    <submittedName>
        <fullName evidence="3">RelE-like toxin</fullName>
    </submittedName>
</protein>
<evidence type="ECO:0000313" key="4">
    <source>
        <dbReference type="Proteomes" id="UP000019322"/>
    </source>
</evidence>
<dbReference type="RefSeq" id="WP_025343727.1">
    <property type="nucleotide sequence ID" value="NZ_CP007201.1"/>
</dbReference>
<dbReference type="EMBL" id="CP007201">
    <property type="protein sequence ID" value="AHJ11817.1"/>
    <property type="molecule type" value="Genomic_DNA"/>
</dbReference>
<dbReference type="Pfam" id="PF05016">
    <property type="entry name" value="ParE_toxin"/>
    <property type="match status" value="1"/>
</dbReference>
<comment type="similarity">
    <text evidence="1">Belongs to the RelE toxin family.</text>
</comment>
<dbReference type="InterPro" id="IPR007712">
    <property type="entry name" value="RelE/ParE_toxin"/>
</dbReference>
<gene>
    <name evidence="3" type="ORF">SMUL_0542</name>
</gene>
<proteinExistence type="inferred from homology"/>
<evidence type="ECO:0000256" key="2">
    <source>
        <dbReference type="ARBA" id="ARBA00022649"/>
    </source>
</evidence>
<sequence length="96" mass="11356">MSYELEFHPQALKEWKNLGETIKEQFKKKLKERLENPKVPKDKLVGFDAVYKIKLKAFGYRLAYEVIDERVVVMVLAVGKRENNRVYNALHSRFGK</sequence>
<reference evidence="3 4" key="1">
    <citation type="journal article" date="2014" name="Environ. Microbiol.">
        <title>Insights into organohalide respiration and the versatile catabolism of Sulfurospirillum multivorans gained from comparative genomics and physiological studies.</title>
        <authorList>
            <person name="Goris T."/>
            <person name="Schubert T."/>
            <person name="Gadkari J."/>
            <person name="Wubet T."/>
            <person name="Tarkka M."/>
            <person name="Buscot F."/>
            <person name="Adrian L."/>
            <person name="Diekert G."/>
        </authorList>
    </citation>
    <scope>NUCLEOTIDE SEQUENCE [LARGE SCALE GENOMIC DNA]</scope>
    <source>
        <strain evidence="4">DM 12446 / JCM 15788 / NBRC 109480</strain>
    </source>
</reference>
<accession>A0AA86E1J6</accession>
<dbReference type="Proteomes" id="UP000019322">
    <property type="component" value="Chromosome"/>
</dbReference>
<dbReference type="Gene3D" id="3.30.2310.20">
    <property type="entry name" value="RelE-like"/>
    <property type="match status" value="1"/>
</dbReference>
<dbReference type="InterPro" id="IPR035093">
    <property type="entry name" value="RelE/ParE_toxin_dom_sf"/>
</dbReference>
<dbReference type="AlphaFoldDB" id="A0AA86E1J6"/>
<dbReference type="KEGG" id="smul:SMUL_0542"/>
<evidence type="ECO:0000256" key="1">
    <source>
        <dbReference type="ARBA" id="ARBA00006226"/>
    </source>
</evidence>
<evidence type="ECO:0000313" key="3">
    <source>
        <dbReference type="EMBL" id="AHJ11817.1"/>
    </source>
</evidence>
<dbReference type="PANTHER" id="PTHR35601:SF1">
    <property type="entry name" value="TOXIN RELE"/>
    <property type="match status" value="1"/>
</dbReference>
<dbReference type="SUPFAM" id="SSF143011">
    <property type="entry name" value="RelE-like"/>
    <property type="match status" value="1"/>
</dbReference>
<dbReference type="PANTHER" id="PTHR35601">
    <property type="entry name" value="TOXIN RELE"/>
    <property type="match status" value="1"/>
</dbReference>
<organism evidence="3 4">
    <name type="scientific">Sulfurospirillum multivorans (strain DM 12446 / JCM 15788 / NBRC 109480)</name>
    <dbReference type="NCBI Taxonomy" id="1150621"/>
    <lineage>
        <taxon>Bacteria</taxon>
        <taxon>Pseudomonadati</taxon>
        <taxon>Campylobacterota</taxon>
        <taxon>Epsilonproteobacteria</taxon>
        <taxon>Campylobacterales</taxon>
        <taxon>Sulfurospirillaceae</taxon>
        <taxon>Sulfurospirillum</taxon>
    </lineage>
</organism>